<evidence type="ECO:0000256" key="5">
    <source>
        <dbReference type="ARBA" id="ARBA00022598"/>
    </source>
</evidence>
<accession>A0A2K2H9S0</accession>
<evidence type="ECO:0000256" key="1">
    <source>
        <dbReference type="ARBA" id="ARBA00004496"/>
    </source>
</evidence>
<dbReference type="SUPFAM" id="SSF53623">
    <property type="entry name" value="MurD-like peptide ligases, catalytic domain"/>
    <property type="match status" value="1"/>
</dbReference>
<dbReference type="EC" id="6.3.2.8" evidence="3 14"/>
<keyword evidence="10 14" id="KW-0573">Peptidoglycan synthesis</keyword>
<evidence type="ECO:0000256" key="3">
    <source>
        <dbReference type="ARBA" id="ARBA00012211"/>
    </source>
</evidence>
<dbReference type="PANTHER" id="PTHR43445">
    <property type="entry name" value="UDP-N-ACETYLMURAMATE--L-ALANINE LIGASE-RELATED"/>
    <property type="match status" value="1"/>
</dbReference>
<keyword evidence="6 14" id="KW-0132">Cell division</keyword>
<evidence type="ECO:0000256" key="10">
    <source>
        <dbReference type="ARBA" id="ARBA00022984"/>
    </source>
</evidence>
<evidence type="ECO:0000256" key="7">
    <source>
        <dbReference type="ARBA" id="ARBA00022741"/>
    </source>
</evidence>
<dbReference type="GO" id="GO:0005737">
    <property type="term" value="C:cytoplasm"/>
    <property type="evidence" value="ECO:0007669"/>
    <property type="project" value="UniProtKB-SubCell"/>
</dbReference>
<dbReference type="AlphaFoldDB" id="A0A2K2H9S0"/>
<dbReference type="OrthoDB" id="9804126at2"/>
<dbReference type="Pfam" id="PF02875">
    <property type="entry name" value="Mur_ligase_C"/>
    <property type="match status" value="1"/>
</dbReference>
<evidence type="ECO:0000256" key="13">
    <source>
        <dbReference type="ARBA" id="ARBA00047833"/>
    </source>
</evidence>
<dbReference type="InterPro" id="IPR000713">
    <property type="entry name" value="Mur_ligase_N"/>
</dbReference>
<name>A0A2K2H9S0_9BACT</name>
<evidence type="ECO:0000256" key="9">
    <source>
        <dbReference type="ARBA" id="ARBA00022960"/>
    </source>
</evidence>
<comment type="similarity">
    <text evidence="14">Belongs to the MurCDEF family.</text>
</comment>
<comment type="catalytic activity">
    <reaction evidence="13 14">
        <text>UDP-N-acetyl-alpha-D-muramate + L-alanine + ATP = UDP-N-acetyl-alpha-D-muramoyl-L-alanine + ADP + phosphate + H(+)</text>
        <dbReference type="Rhea" id="RHEA:23372"/>
        <dbReference type="ChEBI" id="CHEBI:15378"/>
        <dbReference type="ChEBI" id="CHEBI:30616"/>
        <dbReference type="ChEBI" id="CHEBI:43474"/>
        <dbReference type="ChEBI" id="CHEBI:57972"/>
        <dbReference type="ChEBI" id="CHEBI:70757"/>
        <dbReference type="ChEBI" id="CHEBI:83898"/>
        <dbReference type="ChEBI" id="CHEBI:456216"/>
        <dbReference type="EC" id="6.3.2.8"/>
    </reaction>
</comment>
<feature type="domain" description="Mur ligase N-terminal catalytic" evidence="15">
    <location>
        <begin position="7"/>
        <end position="106"/>
    </location>
</feature>
<evidence type="ECO:0000256" key="2">
    <source>
        <dbReference type="ARBA" id="ARBA00004752"/>
    </source>
</evidence>
<evidence type="ECO:0000259" key="15">
    <source>
        <dbReference type="Pfam" id="PF01225"/>
    </source>
</evidence>
<evidence type="ECO:0000256" key="8">
    <source>
        <dbReference type="ARBA" id="ARBA00022840"/>
    </source>
</evidence>
<comment type="function">
    <text evidence="14">Cell wall formation.</text>
</comment>
<keyword evidence="5 14" id="KW-0436">Ligase</keyword>
<dbReference type="HAMAP" id="MF_00046">
    <property type="entry name" value="MurC"/>
    <property type="match status" value="1"/>
</dbReference>
<dbReference type="SUPFAM" id="SSF53244">
    <property type="entry name" value="MurD-like peptide ligases, peptide-binding domain"/>
    <property type="match status" value="1"/>
</dbReference>
<keyword evidence="12 14" id="KW-0961">Cell wall biogenesis/degradation</keyword>
<dbReference type="PANTHER" id="PTHR43445:SF3">
    <property type="entry name" value="UDP-N-ACETYLMURAMATE--L-ALANINE LIGASE"/>
    <property type="match status" value="1"/>
</dbReference>
<dbReference type="UniPathway" id="UPA00219"/>
<dbReference type="Proteomes" id="UP000236340">
    <property type="component" value="Unassembled WGS sequence"/>
</dbReference>
<comment type="caution">
    <text evidence="18">The sequence shown here is derived from an EMBL/GenBank/DDBJ whole genome shotgun (WGS) entry which is preliminary data.</text>
</comment>
<feature type="domain" description="Mur ligase central" evidence="17">
    <location>
        <begin position="110"/>
        <end position="289"/>
    </location>
</feature>
<evidence type="ECO:0000256" key="11">
    <source>
        <dbReference type="ARBA" id="ARBA00023306"/>
    </source>
</evidence>
<evidence type="ECO:0000256" key="6">
    <source>
        <dbReference type="ARBA" id="ARBA00022618"/>
    </source>
</evidence>
<dbReference type="GO" id="GO:0071555">
    <property type="term" value="P:cell wall organization"/>
    <property type="evidence" value="ECO:0007669"/>
    <property type="project" value="UniProtKB-KW"/>
</dbReference>
<dbReference type="GO" id="GO:0009252">
    <property type="term" value="P:peptidoglycan biosynthetic process"/>
    <property type="evidence" value="ECO:0007669"/>
    <property type="project" value="UniProtKB-UniRule"/>
</dbReference>
<dbReference type="Pfam" id="PF08245">
    <property type="entry name" value="Mur_ligase_M"/>
    <property type="match status" value="1"/>
</dbReference>
<sequence length="457" mass="49593">MYGKIRNIHFVGIGGIGMSGIAEVLLNLGYQVSGSDLRESESTRRLQSLGGLISFGHVAENIGEADVVVTSTAVRDDNVEVLEAQRRLIPVIPRAEMLAELMRMKYGVAVAGTHGKTTTTSMVATVLTRGGLDPTAVIGGRLDAFGSNAKLGRGKFLVAEADESDGSFMHLSPTIAVVTNIDADHLDFYSGLDEIKTIFVNFINKVPFYGLAVLCLDDANIQEIIPRVNKRFVTYGLATQADIYATDVEHKADATRFKVHDRDGLLGELSLRMPGRHNVLNALATVAVAMELGLSFKKIAEGFNGFGGVQRRFQILPSGGDIMVVDDYGHHPAEIRATLAAARSGWPDRRVIAVFQPHRYSRTRALFEDFTTAFYDADKLLVMDIYAAGEEPLTDISAEALVAGISGHGHRDVTWCGDQEAVLKHLEDELEAGDLVITLGAGSIWQTARELAQRLAR</sequence>
<dbReference type="EMBL" id="PPFX01000018">
    <property type="protein sequence ID" value="PNU20065.1"/>
    <property type="molecule type" value="Genomic_DNA"/>
</dbReference>
<evidence type="ECO:0000256" key="12">
    <source>
        <dbReference type="ARBA" id="ARBA00023316"/>
    </source>
</evidence>
<keyword evidence="8 14" id="KW-0067">ATP-binding</keyword>
<gene>
    <name evidence="14" type="primary">murC</name>
    <name evidence="18" type="ORF">C2E25_09110</name>
</gene>
<dbReference type="InterPro" id="IPR036615">
    <property type="entry name" value="Mur_ligase_C_dom_sf"/>
</dbReference>
<feature type="domain" description="Mur ligase C-terminal" evidence="16">
    <location>
        <begin position="311"/>
        <end position="442"/>
    </location>
</feature>
<keyword evidence="4 14" id="KW-0963">Cytoplasm</keyword>
<dbReference type="GO" id="GO:0008763">
    <property type="term" value="F:UDP-N-acetylmuramate-L-alanine ligase activity"/>
    <property type="evidence" value="ECO:0007669"/>
    <property type="project" value="UniProtKB-UniRule"/>
</dbReference>
<evidence type="ECO:0000259" key="17">
    <source>
        <dbReference type="Pfam" id="PF08245"/>
    </source>
</evidence>
<evidence type="ECO:0000256" key="4">
    <source>
        <dbReference type="ARBA" id="ARBA00022490"/>
    </source>
</evidence>
<keyword evidence="11 14" id="KW-0131">Cell cycle</keyword>
<dbReference type="InterPro" id="IPR036565">
    <property type="entry name" value="Mur-like_cat_sf"/>
</dbReference>
<dbReference type="RefSeq" id="WP_103115441.1">
    <property type="nucleotide sequence ID" value="NZ_PPFX01000018.1"/>
</dbReference>
<dbReference type="InterPro" id="IPR013221">
    <property type="entry name" value="Mur_ligase_cen"/>
</dbReference>
<comment type="subcellular location">
    <subcellularLocation>
        <location evidence="1 14">Cytoplasm</location>
    </subcellularLocation>
</comment>
<dbReference type="SUPFAM" id="SSF51984">
    <property type="entry name" value="MurCD N-terminal domain"/>
    <property type="match status" value="1"/>
</dbReference>
<keyword evidence="7 14" id="KW-0547">Nucleotide-binding</keyword>
<feature type="binding site" evidence="14">
    <location>
        <begin position="112"/>
        <end position="118"/>
    </location>
    <ligand>
        <name>ATP</name>
        <dbReference type="ChEBI" id="CHEBI:30616"/>
    </ligand>
</feature>
<dbReference type="NCBIfam" id="TIGR01082">
    <property type="entry name" value="murC"/>
    <property type="match status" value="1"/>
</dbReference>
<evidence type="ECO:0000313" key="19">
    <source>
        <dbReference type="Proteomes" id="UP000236340"/>
    </source>
</evidence>
<reference evidence="18 19" key="1">
    <citation type="journal article" date="2018" name="Genome Announc.">
        <title>Genome Sequence of Geothermobacter sp. HR-1 Iron Reducer from the Loihi Seamount.</title>
        <authorList>
            <person name="Smith H."/>
            <person name="Abuyen K."/>
            <person name="Tremblay J."/>
            <person name="Savalia P."/>
            <person name="Perez-Rodriguez I."/>
            <person name="Emerson D."/>
            <person name="Tully B."/>
            <person name="Amend J."/>
        </authorList>
    </citation>
    <scope>NUCLEOTIDE SEQUENCE [LARGE SCALE GENOMIC DNA]</scope>
    <source>
        <strain evidence="18 19">HR-1</strain>
    </source>
</reference>
<evidence type="ECO:0000313" key="18">
    <source>
        <dbReference type="EMBL" id="PNU20065.1"/>
    </source>
</evidence>
<dbReference type="InterPro" id="IPR005758">
    <property type="entry name" value="UDP-N-AcMur_Ala_ligase_MurC"/>
</dbReference>
<dbReference type="Gene3D" id="3.90.190.20">
    <property type="entry name" value="Mur ligase, C-terminal domain"/>
    <property type="match status" value="1"/>
</dbReference>
<proteinExistence type="inferred from homology"/>
<dbReference type="InterPro" id="IPR004101">
    <property type="entry name" value="Mur_ligase_C"/>
</dbReference>
<evidence type="ECO:0000256" key="14">
    <source>
        <dbReference type="HAMAP-Rule" id="MF_00046"/>
    </source>
</evidence>
<evidence type="ECO:0000259" key="16">
    <source>
        <dbReference type="Pfam" id="PF02875"/>
    </source>
</evidence>
<keyword evidence="9 14" id="KW-0133">Cell shape</keyword>
<comment type="pathway">
    <text evidence="2 14">Cell wall biogenesis; peptidoglycan biosynthesis.</text>
</comment>
<dbReference type="GO" id="GO:0008360">
    <property type="term" value="P:regulation of cell shape"/>
    <property type="evidence" value="ECO:0007669"/>
    <property type="project" value="UniProtKB-KW"/>
</dbReference>
<dbReference type="GO" id="GO:0051301">
    <property type="term" value="P:cell division"/>
    <property type="evidence" value="ECO:0007669"/>
    <property type="project" value="UniProtKB-KW"/>
</dbReference>
<dbReference type="Pfam" id="PF01225">
    <property type="entry name" value="Mur_ligase"/>
    <property type="match status" value="1"/>
</dbReference>
<dbReference type="GO" id="GO:0005524">
    <property type="term" value="F:ATP binding"/>
    <property type="evidence" value="ECO:0007669"/>
    <property type="project" value="UniProtKB-UniRule"/>
</dbReference>
<dbReference type="InterPro" id="IPR050061">
    <property type="entry name" value="MurCDEF_pg_biosynth"/>
</dbReference>
<protein>
    <recommendedName>
        <fullName evidence="3 14">UDP-N-acetylmuramate--L-alanine ligase</fullName>
        <ecNumber evidence="3 14">6.3.2.8</ecNumber>
    </recommendedName>
    <alternativeName>
        <fullName evidence="14">UDP-N-acetylmuramoyl-L-alanine synthetase</fullName>
    </alternativeName>
</protein>
<dbReference type="Gene3D" id="3.40.50.720">
    <property type="entry name" value="NAD(P)-binding Rossmann-like Domain"/>
    <property type="match status" value="1"/>
</dbReference>
<dbReference type="Gene3D" id="3.40.1190.10">
    <property type="entry name" value="Mur-like, catalytic domain"/>
    <property type="match status" value="1"/>
</dbReference>
<organism evidence="18 19">
    <name type="scientific">Geothermobacter hydrogeniphilus</name>
    <dbReference type="NCBI Taxonomy" id="1969733"/>
    <lineage>
        <taxon>Bacteria</taxon>
        <taxon>Pseudomonadati</taxon>
        <taxon>Thermodesulfobacteriota</taxon>
        <taxon>Desulfuromonadia</taxon>
        <taxon>Desulfuromonadales</taxon>
        <taxon>Geothermobacteraceae</taxon>
        <taxon>Geothermobacter</taxon>
    </lineage>
</organism>